<dbReference type="Proteomes" id="UP000270296">
    <property type="component" value="Unassembled WGS sequence"/>
</dbReference>
<dbReference type="InterPro" id="IPR017853">
    <property type="entry name" value="GH"/>
</dbReference>
<protein>
    <submittedName>
        <fullName evidence="7">DRMBL domain-containing protein</fullName>
    </submittedName>
</protein>
<organism evidence="7">
    <name type="scientific">Soboliphyme baturini</name>
    <dbReference type="NCBI Taxonomy" id="241478"/>
    <lineage>
        <taxon>Eukaryota</taxon>
        <taxon>Metazoa</taxon>
        <taxon>Ecdysozoa</taxon>
        <taxon>Nematoda</taxon>
        <taxon>Enoplea</taxon>
        <taxon>Dorylaimia</taxon>
        <taxon>Dioctophymatida</taxon>
        <taxon>Dioctophymatoidea</taxon>
        <taxon>Soboliphymatidae</taxon>
        <taxon>Soboliphyme</taxon>
    </lineage>
</organism>
<evidence type="ECO:0000313" key="6">
    <source>
        <dbReference type="Proteomes" id="UP000270296"/>
    </source>
</evidence>
<evidence type="ECO:0000256" key="3">
    <source>
        <dbReference type="SAM" id="MobiDB-lite"/>
    </source>
</evidence>
<dbReference type="InterPro" id="IPR051822">
    <property type="entry name" value="Glycosyl_Hydrolase_84"/>
</dbReference>
<dbReference type="PANTHER" id="PTHR13170:SF16">
    <property type="entry name" value="PROTEIN O-GLCNACASE"/>
    <property type="match status" value="1"/>
</dbReference>
<dbReference type="Pfam" id="PF07555">
    <property type="entry name" value="NAGidase"/>
    <property type="match status" value="1"/>
</dbReference>
<name>A0A183J9M5_9BILA</name>
<dbReference type="AlphaFoldDB" id="A0A183J9M5"/>
<dbReference type="InterPro" id="IPR011496">
    <property type="entry name" value="O-GlcNAcase_cat"/>
</dbReference>
<dbReference type="PANTHER" id="PTHR13170">
    <property type="entry name" value="O-GLCNACASE"/>
    <property type="match status" value="1"/>
</dbReference>
<reference evidence="7" key="1">
    <citation type="submission" date="2016-06" db="UniProtKB">
        <authorList>
            <consortium name="WormBaseParasite"/>
        </authorList>
    </citation>
    <scope>IDENTIFICATION</scope>
</reference>
<reference evidence="5 6" key="2">
    <citation type="submission" date="2018-11" db="EMBL/GenBank/DDBJ databases">
        <authorList>
            <consortium name="Pathogen Informatics"/>
        </authorList>
    </citation>
    <scope>NUCLEOTIDE SEQUENCE [LARGE SCALE GENOMIC DNA]</scope>
</reference>
<evidence type="ECO:0000313" key="7">
    <source>
        <dbReference type="WBParaSite" id="SBAD_0001298301-mRNA-1"/>
    </source>
</evidence>
<feature type="domain" description="GH84" evidence="4">
    <location>
        <begin position="1"/>
        <end position="95"/>
    </location>
</feature>
<accession>A0A183J9M5</accession>
<keyword evidence="6" id="KW-1185">Reference proteome</keyword>
<keyword evidence="1" id="KW-0378">Hydrolase</keyword>
<evidence type="ECO:0000313" key="5">
    <source>
        <dbReference type="EMBL" id="VDP49769.1"/>
    </source>
</evidence>
<dbReference type="EMBL" id="UZAM01018171">
    <property type="protein sequence ID" value="VDP49769.1"/>
    <property type="molecule type" value="Genomic_DNA"/>
</dbReference>
<feature type="compositionally biased region" description="Polar residues" evidence="3">
    <location>
        <begin position="292"/>
        <end position="308"/>
    </location>
</feature>
<dbReference type="SUPFAM" id="SSF51445">
    <property type="entry name" value="(Trans)glycosidases"/>
    <property type="match status" value="1"/>
</dbReference>
<gene>
    <name evidence="5" type="ORF">SBAD_LOCUS12573</name>
</gene>
<dbReference type="Gene3D" id="1.20.58.240">
    <property type="entry name" value="STAT, domain 1"/>
    <property type="match status" value="1"/>
</dbReference>
<dbReference type="OrthoDB" id="9975416at2759"/>
<evidence type="ECO:0000259" key="4">
    <source>
        <dbReference type="PROSITE" id="PS52009"/>
    </source>
</evidence>
<dbReference type="WBParaSite" id="SBAD_0001298301-mRNA-1">
    <property type="protein sequence ID" value="SBAD_0001298301-mRNA-1"/>
    <property type="gene ID" value="SBAD_0001298301"/>
</dbReference>
<proteinExistence type="predicted"/>
<dbReference type="PROSITE" id="PS52009">
    <property type="entry name" value="GH84"/>
    <property type="match status" value="1"/>
</dbReference>
<sequence>MVLLHIIRLGAEVISHTIDERDLLKVEAILRRKPLIWDNIHNNDYDCRRLILGPFSGRSTNVKHLISGILLNPNCQAEVNYICFHTFAKWNECKVDGRVVSEEDAELEAGSKTEMESFGAQADLAYFPLKALRDAIHGWVSEFNNARSVCFPFSLTKRPLSTLGNGAEADGNPARAETMDESINKSPFNCSLSSLATAAAVTVNSLADDYSEPMELTQTQPAGIGGSNEMHKAVKHETNTNYKQSTDNKYIEGTFATDKCLSLDHSPRSLAPSQSQEMMEVKSADSLCTMSESCSSLTEKNDSPTLASSKEPRQTPMPDQENGIVIDANKITVAAPDETQMQVDKAVEAATVASYSSTSTGKDGSSVEWRCFSHDELKLLVDMFYLPNRHGESAVETIDELSWLYTNAHIVRKSRDTLNPDMVRSCQYS</sequence>
<dbReference type="GO" id="GO:0009100">
    <property type="term" value="P:glycoprotein metabolic process"/>
    <property type="evidence" value="ECO:0007669"/>
    <property type="project" value="TreeGrafter"/>
</dbReference>
<feature type="region of interest" description="Disordered" evidence="3">
    <location>
        <begin position="292"/>
        <end position="321"/>
    </location>
</feature>
<dbReference type="GO" id="GO:0016231">
    <property type="term" value="F:beta-N-acetylglucosaminidase activity"/>
    <property type="evidence" value="ECO:0007669"/>
    <property type="project" value="TreeGrafter"/>
</dbReference>
<dbReference type="Gene3D" id="3.20.20.80">
    <property type="entry name" value="Glycosidases"/>
    <property type="match status" value="1"/>
</dbReference>
<evidence type="ECO:0000256" key="2">
    <source>
        <dbReference type="ARBA" id="ARBA00023295"/>
    </source>
</evidence>
<evidence type="ECO:0000256" key="1">
    <source>
        <dbReference type="ARBA" id="ARBA00022801"/>
    </source>
</evidence>
<keyword evidence="2" id="KW-0326">Glycosidase</keyword>